<dbReference type="PATRIC" id="fig|83552.4.peg.725"/>
<reference evidence="1 2" key="1">
    <citation type="journal article" date="2014" name="Mol. Biol. Evol.">
        <title>Massive expansion of Ubiquitination-related gene families within the Chlamydiae.</title>
        <authorList>
            <person name="Domman D."/>
            <person name="Collingro A."/>
            <person name="Lagkouvardos I."/>
            <person name="Gehre L."/>
            <person name="Weinmaier T."/>
            <person name="Rattei T."/>
            <person name="Subtil A."/>
            <person name="Horn M."/>
        </authorList>
    </citation>
    <scope>NUCLEOTIDE SEQUENCE [LARGE SCALE GENOMIC DNA]</scope>
    <source>
        <strain evidence="1 2">OEW1</strain>
    </source>
</reference>
<sequence length="84" mass="9416">MEEVPYTSVHSIETADCEVGPKLLKKAPRSVKRTVGDGAYDTLDCYKMAYEKGQKLIVPQEKEQCLTKRKSHGKGLGMMQSVRL</sequence>
<dbReference type="RefSeq" id="WP_039376583.1">
    <property type="nucleotide sequence ID" value="NZ_JSAM01000043.1"/>
</dbReference>
<dbReference type="AlphaFoldDB" id="A0A0C1C3H7"/>
<dbReference type="EMBL" id="JSAM01000043">
    <property type="protein sequence ID" value="KIA78076.1"/>
    <property type="molecule type" value="Genomic_DNA"/>
</dbReference>
<gene>
    <name evidence="1" type="ORF">DB43_EY00060</name>
</gene>
<dbReference type="Proteomes" id="UP000031307">
    <property type="component" value="Unassembled WGS sequence"/>
</dbReference>
<name>A0A0C1C3H7_9BACT</name>
<protein>
    <recommendedName>
        <fullName evidence="3">Transposase IS4-like domain-containing protein</fullName>
    </recommendedName>
</protein>
<evidence type="ECO:0000313" key="2">
    <source>
        <dbReference type="Proteomes" id="UP000031307"/>
    </source>
</evidence>
<evidence type="ECO:0000313" key="1">
    <source>
        <dbReference type="EMBL" id="KIA78076.1"/>
    </source>
</evidence>
<accession>A0A0C1C3H7</accession>
<comment type="caution">
    <text evidence="1">The sequence shown here is derived from an EMBL/GenBank/DDBJ whole genome shotgun (WGS) entry which is preliminary data.</text>
</comment>
<evidence type="ECO:0008006" key="3">
    <source>
        <dbReference type="Google" id="ProtNLM"/>
    </source>
</evidence>
<organism evidence="1 2">
    <name type="scientific">Parachlamydia acanthamoebae</name>
    <dbReference type="NCBI Taxonomy" id="83552"/>
    <lineage>
        <taxon>Bacteria</taxon>
        <taxon>Pseudomonadati</taxon>
        <taxon>Chlamydiota</taxon>
        <taxon>Chlamydiia</taxon>
        <taxon>Parachlamydiales</taxon>
        <taxon>Parachlamydiaceae</taxon>
        <taxon>Parachlamydia</taxon>
    </lineage>
</organism>
<proteinExistence type="predicted"/>